<feature type="non-terminal residue" evidence="1">
    <location>
        <position position="1"/>
    </location>
</feature>
<reference evidence="1 2" key="1">
    <citation type="submission" date="2020-02" db="EMBL/GenBank/DDBJ databases">
        <title>Draft genome sequence of Haematococcus lacustris strain NIES-144.</title>
        <authorList>
            <person name="Morimoto D."/>
            <person name="Nakagawa S."/>
            <person name="Yoshida T."/>
            <person name="Sawayama S."/>
        </authorList>
    </citation>
    <scope>NUCLEOTIDE SEQUENCE [LARGE SCALE GENOMIC DNA]</scope>
    <source>
        <strain evidence="1 2">NIES-144</strain>
    </source>
</reference>
<keyword evidence="2" id="KW-1185">Reference proteome</keyword>
<proteinExistence type="predicted"/>
<accession>A0A699YSH8</accession>
<sequence length="29" mass="3174">AHALTLVLRQDVDPTLTLLSFHALLASRT</sequence>
<evidence type="ECO:0000313" key="1">
    <source>
        <dbReference type="EMBL" id="GFH09744.1"/>
    </source>
</evidence>
<protein>
    <submittedName>
        <fullName evidence="1">Uncharacterized protein</fullName>
    </submittedName>
</protein>
<dbReference type="AlphaFoldDB" id="A0A699YSH8"/>
<comment type="caution">
    <text evidence="1">The sequence shown here is derived from an EMBL/GenBank/DDBJ whole genome shotgun (WGS) entry which is preliminary data.</text>
</comment>
<dbReference type="EMBL" id="BLLF01000258">
    <property type="protein sequence ID" value="GFH09744.1"/>
    <property type="molecule type" value="Genomic_DNA"/>
</dbReference>
<evidence type="ECO:0000313" key="2">
    <source>
        <dbReference type="Proteomes" id="UP000485058"/>
    </source>
</evidence>
<organism evidence="1 2">
    <name type="scientific">Haematococcus lacustris</name>
    <name type="common">Green alga</name>
    <name type="synonym">Haematococcus pluvialis</name>
    <dbReference type="NCBI Taxonomy" id="44745"/>
    <lineage>
        <taxon>Eukaryota</taxon>
        <taxon>Viridiplantae</taxon>
        <taxon>Chlorophyta</taxon>
        <taxon>core chlorophytes</taxon>
        <taxon>Chlorophyceae</taxon>
        <taxon>CS clade</taxon>
        <taxon>Chlamydomonadales</taxon>
        <taxon>Haematococcaceae</taxon>
        <taxon>Haematococcus</taxon>
    </lineage>
</organism>
<dbReference type="Proteomes" id="UP000485058">
    <property type="component" value="Unassembled WGS sequence"/>
</dbReference>
<feature type="non-terminal residue" evidence="1">
    <location>
        <position position="29"/>
    </location>
</feature>
<name>A0A699YSH8_HAELA</name>
<gene>
    <name evidence="1" type="ORF">HaLaN_04942</name>
</gene>